<dbReference type="EMBL" id="LSDK01000051">
    <property type="protein sequence ID" value="KXB76944.1"/>
    <property type="molecule type" value="Genomic_DNA"/>
</dbReference>
<evidence type="ECO:0000313" key="2">
    <source>
        <dbReference type="Proteomes" id="UP000070224"/>
    </source>
</evidence>
<name>A0A134BAJ9_9PORP</name>
<feature type="non-terminal residue" evidence="1">
    <location>
        <position position="1"/>
    </location>
</feature>
<organism evidence="1 2">
    <name type="scientific">Porphyromonas somerae</name>
    <dbReference type="NCBI Taxonomy" id="322095"/>
    <lineage>
        <taxon>Bacteria</taxon>
        <taxon>Pseudomonadati</taxon>
        <taxon>Bacteroidota</taxon>
        <taxon>Bacteroidia</taxon>
        <taxon>Bacteroidales</taxon>
        <taxon>Porphyromonadaceae</taxon>
        <taxon>Porphyromonas</taxon>
    </lineage>
</organism>
<gene>
    <name evidence="1" type="ORF">HMPREF3185_00702</name>
</gene>
<reference evidence="2" key="1">
    <citation type="submission" date="2016-01" db="EMBL/GenBank/DDBJ databases">
        <authorList>
            <person name="Mitreva M."/>
            <person name="Pepin K.H."/>
            <person name="Mihindukulasuriya K.A."/>
            <person name="Fulton R."/>
            <person name="Fronick C."/>
            <person name="O'Laughlin M."/>
            <person name="Miner T."/>
            <person name="Herter B."/>
            <person name="Rosa B.A."/>
            <person name="Cordes M."/>
            <person name="Tomlinson C."/>
            <person name="Wollam A."/>
            <person name="Palsikar V.B."/>
            <person name="Mardis E.R."/>
            <person name="Wilson R.K."/>
        </authorList>
    </citation>
    <scope>NUCLEOTIDE SEQUENCE [LARGE SCALE GENOMIC DNA]</scope>
    <source>
        <strain evidence="2">KA00683</strain>
    </source>
</reference>
<sequence length="40" mass="4504">SYIALDRFLYSSTYAPIYLYMGLYGTIAQDQLFTACAIVS</sequence>
<dbReference type="AlphaFoldDB" id="A0A134BAJ9"/>
<keyword evidence="2" id="KW-1185">Reference proteome</keyword>
<proteinExistence type="predicted"/>
<comment type="caution">
    <text evidence="1">The sequence shown here is derived from an EMBL/GenBank/DDBJ whole genome shotgun (WGS) entry which is preliminary data.</text>
</comment>
<protein>
    <submittedName>
        <fullName evidence="1">Uncharacterized protein</fullName>
    </submittedName>
</protein>
<accession>A0A134BAJ9</accession>
<evidence type="ECO:0000313" key="1">
    <source>
        <dbReference type="EMBL" id="KXB76944.1"/>
    </source>
</evidence>
<dbReference type="Proteomes" id="UP000070224">
    <property type="component" value="Unassembled WGS sequence"/>
</dbReference>